<dbReference type="EMBL" id="JAKLWS010000013">
    <property type="protein sequence ID" value="MCG2589189.1"/>
    <property type="molecule type" value="Genomic_DNA"/>
</dbReference>
<name>A0ABS9KEA9_9BACT</name>
<evidence type="ECO:0000256" key="1">
    <source>
        <dbReference type="SAM" id="Phobius"/>
    </source>
</evidence>
<keyword evidence="1" id="KW-0472">Membrane</keyword>
<gene>
    <name evidence="2" type="ORF">L6773_11475</name>
</gene>
<protein>
    <recommendedName>
        <fullName evidence="4">Bacteriocin</fullName>
    </recommendedName>
</protein>
<keyword evidence="1" id="KW-1133">Transmembrane helix</keyword>
<sequence>MVNSNNFFVCKHSSKDLVGGLNINQIRRIDMRTLSLEKMEQIEGGDLIGCLGAHAATIALLGGVAALSGPVGWGVAIGFAAGGYGAGLAIGYECL</sequence>
<comment type="caution">
    <text evidence="2">The sequence shown here is derived from an EMBL/GenBank/DDBJ whole genome shotgun (WGS) entry which is preliminary data.</text>
</comment>
<reference evidence="2" key="2">
    <citation type="submission" date="2024-05" db="EMBL/GenBank/DDBJ databases">
        <title>Rhodohalobacter halophilus gen. nov., sp. nov., a moderately halophilic member of the family Balneolaceae.</title>
        <authorList>
            <person name="Xia J."/>
        </authorList>
    </citation>
    <scope>NUCLEOTIDE SEQUENCE</scope>
    <source>
        <strain evidence="2">WB101</strain>
    </source>
</reference>
<evidence type="ECO:0000313" key="3">
    <source>
        <dbReference type="Proteomes" id="UP001165366"/>
    </source>
</evidence>
<evidence type="ECO:0008006" key="4">
    <source>
        <dbReference type="Google" id="ProtNLM"/>
    </source>
</evidence>
<evidence type="ECO:0000313" key="2">
    <source>
        <dbReference type="EMBL" id="MCG2589189.1"/>
    </source>
</evidence>
<reference evidence="2" key="1">
    <citation type="submission" date="2022-01" db="EMBL/GenBank/DDBJ databases">
        <authorList>
            <person name="Wang Y."/>
        </authorList>
    </citation>
    <scope>NUCLEOTIDE SEQUENCE</scope>
    <source>
        <strain evidence="2">WB101</strain>
    </source>
</reference>
<proteinExistence type="predicted"/>
<dbReference type="RefSeq" id="WP_237854552.1">
    <property type="nucleotide sequence ID" value="NZ_JAKLWS010000013.1"/>
</dbReference>
<feature type="transmembrane region" description="Helical" evidence="1">
    <location>
        <begin position="47"/>
        <end position="67"/>
    </location>
</feature>
<keyword evidence="1" id="KW-0812">Transmembrane</keyword>
<dbReference type="Proteomes" id="UP001165366">
    <property type="component" value="Unassembled WGS sequence"/>
</dbReference>
<keyword evidence="3" id="KW-1185">Reference proteome</keyword>
<accession>A0ABS9KEA9</accession>
<feature type="transmembrane region" description="Helical" evidence="1">
    <location>
        <begin position="73"/>
        <end position="92"/>
    </location>
</feature>
<organism evidence="2 3">
    <name type="scientific">Rhodohalobacter sulfatireducens</name>
    <dbReference type="NCBI Taxonomy" id="2911366"/>
    <lineage>
        <taxon>Bacteria</taxon>
        <taxon>Pseudomonadati</taxon>
        <taxon>Balneolota</taxon>
        <taxon>Balneolia</taxon>
        <taxon>Balneolales</taxon>
        <taxon>Balneolaceae</taxon>
        <taxon>Rhodohalobacter</taxon>
    </lineage>
</organism>